<keyword evidence="3" id="KW-0378">Hydrolase</keyword>
<dbReference type="Proteomes" id="UP000031737">
    <property type="component" value="Unassembled WGS sequence"/>
</dbReference>
<dbReference type="SUPFAM" id="SSF56219">
    <property type="entry name" value="DNase I-like"/>
    <property type="match status" value="1"/>
</dbReference>
<evidence type="ECO:0000259" key="2">
    <source>
        <dbReference type="Pfam" id="PF03372"/>
    </source>
</evidence>
<keyword evidence="3" id="KW-0269">Exonuclease</keyword>
<dbReference type="OrthoDB" id="428734at2759"/>
<evidence type="ECO:0000313" key="4">
    <source>
        <dbReference type="Proteomes" id="UP000031737"/>
    </source>
</evidence>
<proteinExistence type="predicted"/>
<organism evidence="3 4">
    <name type="scientific">Trypanosoma rangeli SC58</name>
    <dbReference type="NCBI Taxonomy" id="429131"/>
    <lineage>
        <taxon>Eukaryota</taxon>
        <taxon>Discoba</taxon>
        <taxon>Euglenozoa</taxon>
        <taxon>Kinetoplastea</taxon>
        <taxon>Metakinetoplastina</taxon>
        <taxon>Trypanosomatida</taxon>
        <taxon>Trypanosomatidae</taxon>
        <taxon>Trypanosoma</taxon>
        <taxon>Herpetosoma</taxon>
    </lineage>
</organism>
<keyword evidence="4" id="KW-1185">Reference proteome</keyword>
<dbReference type="InterPro" id="IPR036691">
    <property type="entry name" value="Endo/exonu/phosph_ase_sf"/>
</dbReference>
<reference evidence="3 4" key="1">
    <citation type="submission" date="2013-07" db="EMBL/GenBank/DDBJ databases">
        <authorList>
            <person name="Stoco P.H."/>
            <person name="Wagner G."/>
            <person name="Gerber A."/>
            <person name="Zaha A."/>
            <person name="Thompson C."/>
            <person name="Bartholomeu D.C."/>
            <person name="Luckemeyer D.D."/>
            <person name="Bahia D."/>
            <person name="Loreto E."/>
            <person name="Prestes E.B."/>
            <person name="Lima F.M."/>
            <person name="Rodrigues-Luiz G."/>
            <person name="Vallejo G.A."/>
            <person name="Filho J.F."/>
            <person name="Monteiro K.M."/>
            <person name="Tyler K.M."/>
            <person name="de Almeida L.G."/>
            <person name="Ortiz M.F."/>
            <person name="Siervo M.A."/>
            <person name="de Moraes M.H."/>
            <person name="Cunha O.L."/>
            <person name="Mendonca-Neto R."/>
            <person name="Silva R."/>
            <person name="Teixeira S.M."/>
            <person name="Murta S.M."/>
            <person name="Sincero T.C."/>
            <person name="Mendes T.A."/>
            <person name="Urmenyi T.P."/>
            <person name="Silva V.G."/>
            <person name="da Rocha W.D."/>
            <person name="Andersson B."/>
            <person name="Romanha A.J."/>
            <person name="Steindel M."/>
            <person name="de Vasconcelos A.T."/>
            <person name="Grisard E.C."/>
        </authorList>
    </citation>
    <scope>NUCLEOTIDE SEQUENCE [LARGE SCALE GENOMIC DNA]</scope>
    <source>
        <strain evidence="3 4">SC58</strain>
    </source>
</reference>
<name>A0A061IZ87_TRYRA</name>
<keyword evidence="3" id="KW-0255">Endonuclease</keyword>
<dbReference type="GO" id="GO:0005739">
    <property type="term" value="C:mitochondrion"/>
    <property type="evidence" value="ECO:0007669"/>
    <property type="project" value="TreeGrafter"/>
</dbReference>
<sequence>MYHRDMEKRLPTSVLHLSLTSAEQLNDNSRHCGARPSELPSFPSREESAACTSARVGDASKTAATRHVTLIERREKKLCSASFPSLDAETLLDKSRAAVTRDAAGAGLMPQGWSLTHTGKKLSPLSSNGKIKLVSYNILAQRLVSTELYPHCPMFALAEDYRCSLLKQELTRAAPDIIALQEISVDVFEKPGLLGDWLRSKYRFAGDHVVVTDTRGRPRYERHDLFENTNDNRMFDETNLSASQREGKSTSRVTVVPSTIDSRPQRRPDMEGVCVLYLEERFDPCEVVPIRFNEIAAADKQLTQRERRSLQAKSHNVALISVLRDRVMPNMIYVIGTVHLIWNRTECQLWQMHHVLRKMEELKENYEKAARGEKAEPPRVSLVLAGDFNSDAMSPPIRYALTGVPPPGSEVMKYWKLPDEEEEVENGPEFGETDGPSPLLSSSTCVTVEGQQQGGRRKRYRITDTVGHSLAFSDSYATYRERHPWHVSTVNPSSNGEGGVLDHILVDERHVVCTSVMRLSGYTELPTKDCPSDHYPVGVTILPRTSLE</sequence>
<evidence type="ECO:0000256" key="1">
    <source>
        <dbReference type="SAM" id="MobiDB-lite"/>
    </source>
</evidence>
<comment type="caution">
    <text evidence="3">The sequence shown here is derived from an EMBL/GenBank/DDBJ whole genome shotgun (WGS) entry which is preliminary data.</text>
</comment>
<feature type="region of interest" description="Disordered" evidence="1">
    <location>
        <begin position="242"/>
        <end position="264"/>
    </location>
</feature>
<protein>
    <submittedName>
        <fullName evidence="3">Endonuclease/exonuclease/phosphatase</fullName>
    </submittedName>
</protein>
<feature type="region of interest" description="Disordered" evidence="1">
    <location>
        <begin position="422"/>
        <end position="442"/>
    </location>
</feature>
<accession>A0A061IZ87</accession>
<dbReference type="VEuPathDB" id="TriTrypDB:TRSC58_05156"/>
<feature type="compositionally biased region" description="Polar residues" evidence="1">
    <location>
        <begin position="242"/>
        <end position="262"/>
    </location>
</feature>
<feature type="domain" description="Endonuclease/exonuclease/phosphatase" evidence="2">
    <location>
        <begin position="164"/>
        <end position="534"/>
    </location>
</feature>
<dbReference type="InterPro" id="IPR005135">
    <property type="entry name" value="Endo/exonuclease/phosphatase"/>
</dbReference>
<dbReference type="EMBL" id="AUPL01005156">
    <property type="protein sequence ID" value="ESL07161.1"/>
    <property type="molecule type" value="Genomic_DNA"/>
</dbReference>
<dbReference type="InterPro" id="IPR050410">
    <property type="entry name" value="CCR4/nocturin_mRNA_transcr"/>
</dbReference>
<dbReference type="Pfam" id="PF03372">
    <property type="entry name" value="Exo_endo_phos"/>
    <property type="match status" value="1"/>
</dbReference>
<dbReference type="PANTHER" id="PTHR12121:SF37">
    <property type="entry name" value="2',5'-PHOSPHODIESTERASE 12"/>
    <property type="match status" value="1"/>
</dbReference>
<dbReference type="Gene3D" id="3.60.10.10">
    <property type="entry name" value="Endonuclease/exonuclease/phosphatase"/>
    <property type="match status" value="1"/>
</dbReference>
<evidence type="ECO:0000313" key="3">
    <source>
        <dbReference type="EMBL" id="ESL07161.1"/>
    </source>
</evidence>
<gene>
    <name evidence="3" type="ORF">TRSC58_05156</name>
</gene>
<dbReference type="AlphaFoldDB" id="A0A061IZ87"/>
<dbReference type="PANTHER" id="PTHR12121">
    <property type="entry name" value="CARBON CATABOLITE REPRESSOR PROTEIN 4"/>
    <property type="match status" value="1"/>
</dbReference>
<feature type="region of interest" description="Disordered" evidence="1">
    <location>
        <begin position="27"/>
        <end position="47"/>
    </location>
</feature>
<keyword evidence="3" id="KW-0540">Nuclease</keyword>
<dbReference type="GO" id="GO:0000175">
    <property type="term" value="F:3'-5'-RNA exonuclease activity"/>
    <property type="evidence" value="ECO:0007669"/>
    <property type="project" value="TreeGrafter"/>
</dbReference>
<dbReference type="GO" id="GO:0000288">
    <property type="term" value="P:nuclear-transcribed mRNA catabolic process, deadenylation-dependent decay"/>
    <property type="evidence" value="ECO:0007669"/>
    <property type="project" value="TreeGrafter"/>
</dbReference>
<dbReference type="GO" id="GO:0004519">
    <property type="term" value="F:endonuclease activity"/>
    <property type="evidence" value="ECO:0007669"/>
    <property type="project" value="UniProtKB-KW"/>
</dbReference>